<keyword evidence="3" id="KW-0378">Hydrolase</keyword>
<evidence type="ECO:0000313" key="6">
    <source>
        <dbReference type="EMBL" id="CRK12567.1"/>
    </source>
</evidence>
<proteinExistence type="predicted"/>
<evidence type="ECO:0000256" key="2">
    <source>
        <dbReference type="ARBA" id="ARBA00022723"/>
    </source>
</evidence>
<dbReference type="PANTHER" id="PTHR12112:SF39">
    <property type="entry name" value="EG:152A3.5 PROTEIN (FBGN0003116_PN PROTEIN)"/>
    <property type="match status" value="1"/>
</dbReference>
<dbReference type="SUPFAM" id="SSF64182">
    <property type="entry name" value="DHH phosphoesterases"/>
    <property type="match status" value="2"/>
</dbReference>
<gene>
    <name evidence="6" type="ORF">BN1708_010562</name>
</gene>
<evidence type="ECO:0000256" key="4">
    <source>
        <dbReference type="ARBA" id="ARBA00023211"/>
    </source>
</evidence>
<dbReference type="InterPro" id="IPR004097">
    <property type="entry name" value="DHHA2"/>
</dbReference>
<organism evidence="6 7">
    <name type="scientific">Verticillium longisporum</name>
    <name type="common">Verticillium dahliae var. longisporum</name>
    <dbReference type="NCBI Taxonomy" id="100787"/>
    <lineage>
        <taxon>Eukaryota</taxon>
        <taxon>Fungi</taxon>
        <taxon>Dikarya</taxon>
        <taxon>Ascomycota</taxon>
        <taxon>Pezizomycotina</taxon>
        <taxon>Sordariomycetes</taxon>
        <taxon>Hypocreomycetidae</taxon>
        <taxon>Glomerellales</taxon>
        <taxon>Plectosphaerellaceae</taxon>
        <taxon>Verticillium</taxon>
    </lineage>
</organism>
<keyword evidence="4" id="KW-0464">Manganese</keyword>
<dbReference type="Gene3D" id="3.90.1640.10">
    <property type="entry name" value="inorganic pyrophosphatase (n-terminal core)"/>
    <property type="match status" value="2"/>
</dbReference>
<dbReference type="Pfam" id="PF01368">
    <property type="entry name" value="DHH"/>
    <property type="match status" value="2"/>
</dbReference>
<dbReference type="SMART" id="SM01131">
    <property type="entry name" value="DHHA2"/>
    <property type="match status" value="1"/>
</dbReference>
<dbReference type="AlphaFoldDB" id="A0A0G4KS49"/>
<dbReference type="GO" id="GO:0004309">
    <property type="term" value="F:exopolyphosphatase activity"/>
    <property type="evidence" value="ECO:0007669"/>
    <property type="project" value="TreeGrafter"/>
</dbReference>
<dbReference type="InterPro" id="IPR038763">
    <property type="entry name" value="DHH_sf"/>
</dbReference>
<dbReference type="STRING" id="100787.A0A0G4KS49"/>
<dbReference type="Pfam" id="PF02833">
    <property type="entry name" value="DHHA2"/>
    <property type="match status" value="1"/>
</dbReference>
<comment type="cofactor">
    <cofactor evidence="1">
        <name>Mn(2+)</name>
        <dbReference type="ChEBI" id="CHEBI:29035"/>
    </cofactor>
</comment>
<accession>A0A0G4KS49</accession>
<keyword evidence="7" id="KW-1185">Reference proteome</keyword>
<dbReference type="Gene3D" id="3.10.310.20">
    <property type="entry name" value="DHHA2 domain"/>
    <property type="match status" value="1"/>
</dbReference>
<sequence>MPRPSLAAFLAQARAALTAPRRPNTPLTLVVGNESADLDSLCSAVLYAYLRSTTPAQPTLHIPLSNLPRADLALRPELTAALARARLRPSDLLTLDDIADTLTPDSTRWVLVDHNALTGTLAARGFSSRVVGCVDHHADERSVPAQTGDEPRLIDTQLFHHQHPSGQTNMPRPSLAAFLAQARAALTAPRRPNTPLTLVVGNESADLDSLCSAVLYAYLRSTTPAQPTLHIPLSNLPRADLALRPELTAALARARLRPCDLLTLDDLADTLTPESTRWVLVDHNALTGTLAARGFGSSVVGCVDHHADERSVPAQTGDEPRLIDTCGSCASLVVEWCRPAWDDALQGGRSAQEAADAGAAWLGLAAVLVDTAGLKAADKTTPRDVRAVEFLERLVVGTGQEQAYGRDAYLGELSRVKEDLSGMALRDVWRKDYKQWDEGGRVLGVSAVPQGLRYLIDESANGDQDGLLKALNDWVDERGLDVGVVMTTLHPGGDFQRELLVWAFSEGAAQAVEAFVKTNERELGLETYDDGRFDDVSNGWWRRAWKQRNVAHSRKRVGPMLREALKQSPKL</sequence>
<reference evidence="6 7" key="1">
    <citation type="submission" date="2015-05" db="EMBL/GenBank/DDBJ databases">
        <authorList>
            <person name="Wang D.B."/>
            <person name="Wang M."/>
        </authorList>
    </citation>
    <scope>NUCLEOTIDE SEQUENCE [LARGE SCALE GENOMIC DNA]</scope>
    <source>
        <strain evidence="6">VL1</strain>
    </source>
</reference>
<dbReference type="GO" id="GO:0005737">
    <property type="term" value="C:cytoplasm"/>
    <property type="evidence" value="ECO:0007669"/>
    <property type="project" value="InterPro"/>
</dbReference>
<dbReference type="Proteomes" id="UP000044602">
    <property type="component" value="Unassembled WGS sequence"/>
</dbReference>
<dbReference type="GO" id="GO:0046872">
    <property type="term" value="F:metal ion binding"/>
    <property type="evidence" value="ECO:0007669"/>
    <property type="project" value="UniProtKB-KW"/>
</dbReference>
<feature type="domain" description="DHHA2" evidence="5">
    <location>
        <begin position="412"/>
        <end position="565"/>
    </location>
</feature>
<evidence type="ECO:0000259" key="5">
    <source>
        <dbReference type="SMART" id="SM01131"/>
    </source>
</evidence>
<name>A0A0G4KS49_VERLO</name>
<dbReference type="PANTHER" id="PTHR12112">
    <property type="entry name" value="BNIP - RELATED"/>
    <property type="match status" value="1"/>
</dbReference>
<evidence type="ECO:0000313" key="7">
    <source>
        <dbReference type="Proteomes" id="UP000044602"/>
    </source>
</evidence>
<dbReference type="InterPro" id="IPR001667">
    <property type="entry name" value="DDH_dom"/>
</dbReference>
<evidence type="ECO:0000256" key="1">
    <source>
        <dbReference type="ARBA" id="ARBA00001936"/>
    </source>
</evidence>
<dbReference type="InterPro" id="IPR038222">
    <property type="entry name" value="DHHA2_dom_sf"/>
</dbReference>
<evidence type="ECO:0000256" key="3">
    <source>
        <dbReference type="ARBA" id="ARBA00022801"/>
    </source>
</evidence>
<dbReference type="EMBL" id="CVQH01003891">
    <property type="protein sequence ID" value="CRK12567.1"/>
    <property type="molecule type" value="Genomic_DNA"/>
</dbReference>
<keyword evidence="2" id="KW-0479">Metal-binding</keyword>
<protein>
    <recommendedName>
        <fullName evidence="5">DHHA2 domain-containing protein</fullName>
    </recommendedName>
</protein>